<dbReference type="RefSeq" id="WP_109429438.1">
    <property type="nucleotide sequence ID" value="NZ_MPDK01000002.1"/>
</dbReference>
<name>A0A2U3DC32_SULT2</name>
<sequence length="190" mass="21183">MGERVTEKTSTTQKYSGLTPPPEGWRFKIILYTAAVVGVIGAAIGYLQKGSDVNSITMGIGLPMVMAPYFVVPRTKTARIWQGSVTGAVAGLVAMLLLLIFATSRFANQWTVFGTAFLQFLIMAIGISWMSVALSDWAEKRRQKLEAKRADEVSGKTLESFPKRPRLRAPKKEEIAHPARVHRYNRKKKR</sequence>
<dbReference type="EMBL" id="MPDK01000002">
    <property type="protein sequence ID" value="PWI58843.1"/>
    <property type="molecule type" value="Genomic_DNA"/>
</dbReference>
<keyword evidence="2" id="KW-0812">Transmembrane</keyword>
<evidence type="ECO:0000313" key="4">
    <source>
        <dbReference type="Proteomes" id="UP000245380"/>
    </source>
</evidence>
<keyword evidence="2" id="KW-1133">Transmembrane helix</keyword>
<feature type="transmembrane region" description="Helical" evidence="2">
    <location>
        <begin position="53"/>
        <end position="72"/>
    </location>
</feature>
<feature type="transmembrane region" description="Helical" evidence="2">
    <location>
        <begin position="84"/>
        <end position="104"/>
    </location>
</feature>
<dbReference type="Proteomes" id="UP000245380">
    <property type="component" value="Unassembled WGS sequence"/>
</dbReference>
<accession>A0A2U3DC32</accession>
<keyword evidence="2" id="KW-0472">Membrane</keyword>
<evidence type="ECO:0000256" key="2">
    <source>
        <dbReference type="SAM" id="Phobius"/>
    </source>
</evidence>
<evidence type="ECO:0000256" key="1">
    <source>
        <dbReference type="SAM" id="MobiDB-lite"/>
    </source>
</evidence>
<protein>
    <submittedName>
        <fullName evidence="3">Uncharacterized protein</fullName>
    </submittedName>
</protein>
<gene>
    <name evidence="3" type="ORF">BM613_01775</name>
</gene>
<feature type="region of interest" description="Disordered" evidence="1">
    <location>
        <begin position="146"/>
        <end position="190"/>
    </location>
</feature>
<reference evidence="3 4" key="1">
    <citation type="submission" date="2016-11" db="EMBL/GenBank/DDBJ databases">
        <title>Comparative genomics of Acidibacillus ferroxidans species.</title>
        <authorList>
            <person name="Oliveira G."/>
            <person name="Nunes G."/>
            <person name="Oliveira R."/>
            <person name="Araujo F."/>
            <person name="Salim A."/>
            <person name="Scholte L."/>
            <person name="Morais D."/>
            <person name="Nancucheo I."/>
            <person name="Johnson D.B."/>
            <person name="Grail B."/>
            <person name="Bittencourt J."/>
            <person name="Valadares R."/>
        </authorList>
    </citation>
    <scope>NUCLEOTIDE SEQUENCE [LARGE SCALE GENOMIC DNA]</scope>
    <source>
        <strain evidence="3 4">Y002</strain>
    </source>
</reference>
<dbReference type="AlphaFoldDB" id="A0A2U3DC32"/>
<feature type="transmembrane region" description="Helical" evidence="2">
    <location>
        <begin position="110"/>
        <end position="134"/>
    </location>
</feature>
<dbReference type="OrthoDB" id="2381808at2"/>
<feature type="compositionally biased region" description="Basic residues" evidence="1">
    <location>
        <begin position="179"/>
        <end position="190"/>
    </location>
</feature>
<keyword evidence="4" id="KW-1185">Reference proteome</keyword>
<feature type="transmembrane region" description="Helical" evidence="2">
    <location>
        <begin position="29"/>
        <end position="47"/>
    </location>
</feature>
<proteinExistence type="predicted"/>
<evidence type="ECO:0000313" key="3">
    <source>
        <dbReference type="EMBL" id="PWI58843.1"/>
    </source>
</evidence>
<organism evidence="3 4">
    <name type="scientific">Sulfoacidibacillus thermotolerans</name>
    <name type="common">Acidibacillus sulfuroxidans</name>
    <dbReference type="NCBI Taxonomy" id="1765684"/>
    <lineage>
        <taxon>Bacteria</taxon>
        <taxon>Bacillati</taxon>
        <taxon>Bacillota</taxon>
        <taxon>Bacilli</taxon>
        <taxon>Bacillales</taxon>
        <taxon>Alicyclobacillaceae</taxon>
        <taxon>Sulfoacidibacillus</taxon>
    </lineage>
</organism>
<comment type="caution">
    <text evidence="3">The sequence shown here is derived from an EMBL/GenBank/DDBJ whole genome shotgun (WGS) entry which is preliminary data.</text>
</comment>